<name>A0A6G3XMA7_9ACTN</name>
<comment type="caution">
    <text evidence="2">The sequence shown here is derived from an EMBL/GenBank/DDBJ whole genome shotgun (WGS) entry which is preliminary data.</text>
</comment>
<organism evidence="2">
    <name type="scientific">Streptomyces sp. SID7499</name>
    <dbReference type="NCBI Taxonomy" id="2706086"/>
    <lineage>
        <taxon>Bacteria</taxon>
        <taxon>Bacillati</taxon>
        <taxon>Actinomycetota</taxon>
        <taxon>Actinomycetes</taxon>
        <taxon>Kitasatosporales</taxon>
        <taxon>Streptomycetaceae</taxon>
        <taxon>Streptomyces</taxon>
    </lineage>
</organism>
<feature type="non-terminal residue" evidence="2">
    <location>
        <position position="72"/>
    </location>
</feature>
<evidence type="ECO:0000259" key="1">
    <source>
        <dbReference type="Pfam" id="PF07993"/>
    </source>
</evidence>
<evidence type="ECO:0000313" key="2">
    <source>
        <dbReference type="EMBL" id="NEE18722.1"/>
    </source>
</evidence>
<dbReference type="Pfam" id="PF07993">
    <property type="entry name" value="NAD_binding_4"/>
    <property type="match status" value="1"/>
</dbReference>
<protein>
    <recommendedName>
        <fullName evidence="1">Thioester reductase (TE) domain-containing protein</fullName>
    </recommendedName>
</protein>
<feature type="non-terminal residue" evidence="2">
    <location>
        <position position="1"/>
    </location>
</feature>
<accession>A0A6G3XMA7</accession>
<dbReference type="Gene3D" id="3.40.50.720">
    <property type="entry name" value="NAD(P)-binding Rossmann-like Domain"/>
    <property type="match status" value="1"/>
</dbReference>
<feature type="domain" description="Thioester reductase (TE)" evidence="1">
    <location>
        <begin position="1"/>
        <end position="72"/>
    </location>
</feature>
<dbReference type="AlphaFoldDB" id="A0A6G3XMA7"/>
<dbReference type="EMBL" id="JAAGMN010007545">
    <property type="protein sequence ID" value="NEE18722.1"/>
    <property type="molecule type" value="Genomic_DNA"/>
</dbReference>
<reference evidence="2" key="1">
    <citation type="submission" date="2020-01" db="EMBL/GenBank/DDBJ databases">
        <title>Insect and environment-associated Actinomycetes.</title>
        <authorList>
            <person name="Currrie C."/>
            <person name="Chevrette M."/>
            <person name="Carlson C."/>
            <person name="Stubbendieck R."/>
            <person name="Wendt-Pienkowski E."/>
        </authorList>
    </citation>
    <scope>NUCLEOTIDE SEQUENCE</scope>
    <source>
        <strain evidence="2">SID7499</strain>
    </source>
</reference>
<proteinExistence type="predicted"/>
<sequence>LLRRTEPTGTEVHCLVRGDSAEAGRERLNDTASGYGLGALADDPRVRVVPGDLVERGLGVGPSEWRRLADGV</sequence>
<dbReference type="InterPro" id="IPR013120">
    <property type="entry name" value="FAR_NAD-bd"/>
</dbReference>
<gene>
    <name evidence="2" type="ORF">G3M58_71145</name>
</gene>